<evidence type="ECO:0000256" key="8">
    <source>
        <dbReference type="ARBA" id="ARBA00023163"/>
    </source>
</evidence>
<dbReference type="GO" id="GO:0007399">
    <property type="term" value="P:nervous system development"/>
    <property type="evidence" value="ECO:0007669"/>
    <property type="project" value="UniProtKB-KW"/>
</dbReference>
<organism evidence="11 12">
    <name type="scientific">Fasciola hepatica</name>
    <name type="common">Liver fluke</name>
    <dbReference type="NCBI Taxonomy" id="6192"/>
    <lineage>
        <taxon>Eukaryota</taxon>
        <taxon>Metazoa</taxon>
        <taxon>Spiralia</taxon>
        <taxon>Lophotrochozoa</taxon>
        <taxon>Platyhelminthes</taxon>
        <taxon>Trematoda</taxon>
        <taxon>Digenea</taxon>
        <taxon>Plagiorchiida</taxon>
        <taxon>Echinostomata</taxon>
        <taxon>Echinostomatoidea</taxon>
        <taxon>Fasciolidae</taxon>
        <taxon>Fasciola</taxon>
    </lineage>
</organism>
<dbReference type="PANTHER" id="PTHR10816:SF15">
    <property type="entry name" value="MYELIN TRANSCRIPTION FACTOR 1-LIKE PROTEIN"/>
    <property type="match status" value="1"/>
</dbReference>
<comment type="caution">
    <text evidence="11">The sequence shown here is derived from an EMBL/GenBank/DDBJ whole genome shotgun (WGS) entry which is preliminary data.</text>
</comment>
<evidence type="ECO:0000256" key="1">
    <source>
        <dbReference type="ARBA" id="ARBA00004123"/>
    </source>
</evidence>
<dbReference type="GO" id="GO:0008270">
    <property type="term" value="F:zinc ion binding"/>
    <property type="evidence" value="ECO:0007669"/>
    <property type="project" value="UniProtKB-KW"/>
</dbReference>
<evidence type="ECO:0000313" key="11">
    <source>
        <dbReference type="EMBL" id="THD28712.1"/>
    </source>
</evidence>
<keyword evidence="5" id="KW-0863">Zinc-finger</keyword>
<evidence type="ECO:0000256" key="7">
    <source>
        <dbReference type="ARBA" id="ARBA00023015"/>
    </source>
</evidence>
<dbReference type="AlphaFoldDB" id="A0A4E0S3D8"/>
<feature type="compositionally biased region" description="Polar residues" evidence="10">
    <location>
        <begin position="576"/>
        <end position="585"/>
    </location>
</feature>
<evidence type="ECO:0000256" key="6">
    <source>
        <dbReference type="ARBA" id="ARBA00022833"/>
    </source>
</evidence>
<keyword evidence="12" id="KW-1185">Reference proteome</keyword>
<dbReference type="GO" id="GO:0000978">
    <property type="term" value="F:RNA polymerase II cis-regulatory region sequence-specific DNA binding"/>
    <property type="evidence" value="ECO:0007669"/>
    <property type="project" value="TreeGrafter"/>
</dbReference>
<dbReference type="EMBL" id="JXXN02000090">
    <property type="protein sequence ID" value="THD28712.1"/>
    <property type="molecule type" value="Genomic_DNA"/>
</dbReference>
<accession>A0A4E0S3D8</accession>
<reference evidence="11" key="1">
    <citation type="submission" date="2019-03" db="EMBL/GenBank/DDBJ databases">
        <title>Improved annotation for the trematode Fasciola hepatica.</title>
        <authorList>
            <person name="Choi Y.-J."/>
            <person name="Martin J."/>
            <person name="Mitreva M."/>
        </authorList>
    </citation>
    <scope>NUCLEOTIDE SEQUENCE [LARGE SCALE GENOMIC DNA]</scope>
</reference>
<evidence type="ECO:0000313" key="12">
    <source>
        <dbReference type="Proteomes" id="UP000230066"/>
    </source>
</evidence>
<keyword evidence="4" id="KW-0677">Repeat</keyword>
<keyword evidence="3" id="KW-0479">Metal-binding</keyword>
<feature type="region of interest" description="Disordered" evidence="10">
    <location>
        <begin position="597"/>
        <end position="619"/>
    </location>
</feature>
<gene>
    <name evidence="11" type="ORF">D915_000451</name>
</gene>
<feature type="region of interest" description="Disordered" evidence="10">
    <location>
        <begin position="437"/>
        <end position="456"/>
    </location>
</feature>
<feature type="region of interest" description="Disordered" evidence="10">
    <location>
        <begin position="746"/>
        <end position="784"/>
    </location>
</feature>
<name>A0A4E0S3D8_FASHE</name>
<keyword evidence="7" id="KW-0805">Transcription regulation</keyword>
<evidence type="ECO:0000256" key="10">
    <source>
        <dbReference type="SAM" id="MobiDB-lite"/>
    </source>
</evidence>
<feature type="compositionally biased region" description="Polar residues" evidence="10">
    <location>
        <begin position="157"/>
        <end position="180"/>
    </location>
</feature>
<evidence type="ECO:0000256" key="2">
    <source>
        <dbReference type="ARBA" id="ARBA00010194"/>
    </source>
</evidence>
<dbReference type="GO" id="GO:0000981">
    <property type="term" value="F:DNA-binding transcription factor activity, RNA polymerase II-specific"/>
    <property type="evidence" value="ECO:0007669"/>
    <property type="project" value="TreeGrafter"/>
</dbReference>
<dbReference type="Proteomes" id="UP000230066">
    <property type="component" value="Unassembled WGS sequence"/>
</dbReference>
<comment type="subcellular location">
    <subcellularLocation>
        <location evidence="1">Nucleus</location>
    </subcellularLocation>
</comment>
<evidence type="ECO:0000256" key="9">
    <source>
        <dbReference type="ARBA" id="ARBA00023242"/>
    </source>
</evidence>
<dbReference type="PROSITE" id="PS51802">
    <property type="entry name" value="ZF_CCHHC"/>
    <property type="match status" value="2"/>
</dbReference>
<dbReference type="GO" id="GO:0005634">
    <property type="term" value="C:nucleus"/>
    <property type="evidence" value="ECO:0007669"/>
    <property type="project" value="UniProtKB-SubCell"/>
</dbReference>
<keyword evidence="8" id="KW-0804">Transcription</keyword>
<dbReference type="InterPro" id="IPR036060">
    <property type="entry name" value="Znf_C2H2C_sf"/>
</dbReference>
<comment type="similarity">
    <text evidence="2">Belongs to the MYT1 family.</text>
</comment>
<sequence length="897" mass="97628">MEQNFHDHVIMNLADDHNSVHKTPIITGINNDNPDKSGENLHGVETGTKFETENDAIKTRLPICPTQHQNQYQLTQNYPPQTANSSRNLVDTTGYVQTTREDTSNNSSYGNLHDHGNFELIQDMTNIDLMEGIDVSTVNSVGRTETSVGGLHKNRYPNHNGQFHSTNAGPNSSNHSVYSEHSTENEHIARNPFIFNESTGENQQEKARFTSGGVGVKKGRSAEGRCPIRGCDGTGHATGLYSYHRSVSGCPRKDKATVAELALYHQTLHCPTPGCTGRGHVNDNRSSHRSFSGCPLAYRSRRRLAKRPTSDSARGNREDSLKCSTAYASLDKQDVAHKRTFGNSSIHTNIPPIMNGVNFSYPVCHGINLYTGNTHSNIYSPSFESAAELMSSFPFLVSSNFFPSSLSMDAMNSVTHLDPVNFQNSDPDLDSLKLLNPTIPRRTDSNRSKLNETGSNLSTHANQQCLTGFSPTLGVRCPVFSSPCTIPMQGNAMPTGPFLVAAGLRTPSDLGYRMNAAKLLHSMREASENAGTGTAGDTKLTSIFNTTTCSEGAVNETTALTSSYMEQEALHGNAGQAESDSSSSILDCGDSNLNVPGLTSGKHGSPLPYSKLSKPLSESVGYSSRSDFCDTKSRGEMDNPIDLSVRSAVREAVPSRREERTGSLMTSFNLQASKEHPRIGIDKKKSSFEIGHLCPELTTTPMLERTTNSYPVSSKILSTPPHCSLSLPSNFRRESLRDRELPPIGDAITASTPLRSSNLNTIASHPSQMQQKSTSKRSLDKSPIERSNVLLGASVRDSQDSIHIQTNRFVRGEFDDTGSASCSNGAQRQTQSNDITNAYGSSDLIVSREAASDTTESGLMDTRSQPYLISSARVPSNFDATRRKCTFSVAHLTEIFS</sequence>
<feature type="region of interest" description="Disordered" evidence="10">
    <location>
        <begin position="569"/>
        <end position="588"/>
    </location>
</feature>
<feature type="region of interest" description="Disordered" evidence="10">
    <location>
        <begin position="145"/>
        <end position="184"/>
    </location>
</feature>
<dbReference type="PANTHER" id="PTHR10816">
    <property type="entry name" value="MYELIN TRANSCRIPTION FACTOR 1-RELATED"/>
    <property type="match status" value="1"/>
</dbReference>
<dbReference type="FunFam" id="4.10.320.30:FF:000001">
    <property type="entry name" value="Myelin transcription factor 1-like, a"/>
    <property type="match status" value="2"/>
</dbReference>
<dbReference type="Gene3D" id="4.10.320.30">
    <property type="match status" value="2"/>
</dbReference>
<feature type="compositionally biased region" description="Basic and acidic residues" evidence="10">
    <location>
        <begin position="441"/>
        <end position="450"/>
    </location>
</feature>
<evidence type="ECO:0000256" key="3">
    <source>
        <dbReference type="ARBA" id="ARBA00022723"/>
    </source>
</evidence>
<evidence type="ECO:0000256" key="5">
    <source>
        <dbReference type="ARBA" id="ARBA00022771"/>
    </source>
</evidence>
<dbReference type="SUPFAM" id="SSF103637">
    <property type="entry name" value="CCHHC domain"/>
    <property type="match status" value="2"/>
</dbReference>
<keyword evidence="9" id="KW-0539">Nucleus</keyword>
<feature type="compositionally biased region" description="Polar residues" evidence="10">
    <location>
        <begin position="749"/>
        <end position="773"/>
    </location>
</feature>
<keyword evidence="6" id="KW-0862">Zinc</keyword>
<evidence type="ECO:0000256" key="4">
    <source>
        <dbReference type="ARBA" id="ARBA00022737"/>
    </source>
</evidence>
<dbReference type="Pfam" id="PF01530">
    <property type="entry name" value="zf-C2HC"/>
    <property type="match status" value="2"/>
</dbReference>
<protein>
    <submittedName>
        <fullName evidence="11">Myelin transcription factor 1</fullName>
    </submittedName>
</protein>
<proteinExistence type="inferred from homology"/>
<dbReference type="InterPro" id="IPR002515">
    <property type="entry name" value="Znf_C2H2C"/>
</dbReference>